<reference evidence="1" key="1">
    <citation type="journal article" date="2010" name="Environ. Microbiol.">
        <title>Metagenomic analyses of novel viruses and plasmids from a cultured environmental sample of hyperthermophilic neutrophiles.</title>
        <authorList>
            <person name="Garrett R.A."/>
            <person name="Prangishvili D."/>
            <person name="Shah S.A."/>
            <person name="Reuter M."/>
            <person name="Stetter K.O."/>
            <person name="Peng X."/>
        </authorList>
    </citation>
    <scope>NUCLEOTIDE SEQUENCE</scope>
    <source>
        <plasmid evidence="1">hyperthermophilic archaeal plasmid 1</plasmid>
    </source>
</reference>
<protein>
    <submittedName>
        <fullName evidence="1">Uncharacterized protein</fullName>
    </submittedName>
</protein>
<geneLocation type="plasmid" evidence="1">
    <name>hyperthermophilic archaeal plasmid 1</name>
</geneLocation>
<gene>
    <name evidence="1" type="ORF">pHA1_gp58</name>
</gene>
<organism evidence="1">
    <name type="scientific">archaeon enrichment culture clone 1(2010)</name>
    <dbReference type="NCBI Taxonomy" id="795325"/>
    <lineage>
        <taxon>Archaea</taxon>
        <taxon>environmental samples</taxon>
    </lineage>
</organism>
<accession>D9CGI2</accession>
<name>D9CGI2_9ARCH</name>
<dbReference type="EMBL" id="GU722198">
    <property type="protein sequence ID" value="ADJ54336.1"/>
    <property type="molecule type" value="Genomic_DNA"/>
</dbReference>
<proteinExistence type="predicted"/>
<sequence length="116" mass="13454">MVNAESTVIGACLVSRKTDPDTGTTYFEVKCPTGLAQVFRDRVYIYGPWERSARAYFDRYVYQGIEGRVRSVEPIEESLAQSFEELGLRIGAEEPHELYEAIFERLGTRKRRFLFF</sequence>
<keyword evidence="1" id="KW-0614">Plasmid</keyword>
<evidence type="ECO:0000313" key="1">
    <source>
        <dbReference type="EMBL" id="ADJ54336.1"/>
    </source>
</evidence>
<dbReference type="AlphaFoldDB" id="D9CGI2"/>